<keyword evidence="1" id="KW-0472">Membrane</keyword>
<organism evidence="2 3">
    <name type="scientific">Glomus cerebriforme</name>
    <dbReference type="NCBI Taxonomy" id="658196"/>
    <lineage>
        <taxon>Eukaryota</taxon>
        <taxon>Fungi</taxon>
        <taxon>Fungi incertae sedis</taxon>
        <taxon>Mucoromycota</taxon>
        <taxon>Glomeromycotina</taxon>
        <taxon>Glomeromycetes</taxon>
        <taxon>Glomerales</taxon>
        <taxon>Glomeraceae</taxon>
        <taxon>Glomus</taxon>
    </lineage>
</organism>
<evidence type="ECO:0000256" key="1">
    <source>
        <dbReference type="SAM" id="Phobius"/>
    </source>
</evidence>
<proteinExistence type="predicted"/>
<comment type="caution">
    <text evidence="2">The sequence shown here is derived from an EMBL/GenBank/DDBJ whole genome shotgun (WGS) entry which is preliminary data.</text>
</comment>
<protein>
    <submittedName>
        <fullName evidence="2">Uncharacterized protein</fullName>
    </submittedName>
</protein>
<dbReference type="Proteomes" id="UP000265703">
    <property type="component" value="Unassembled WGS sequence"/>
</dbReference>
<keyword evidence="1" id="KW-1133">Transmembrane helix</keyword>
<feature type="transmembrane region" description="Helical" evidence="1">
    <location>
        <begin position="6"/>
        <end position="27"/>
    </location>
</feature>
<keyword evidence="3" id="KW-1185">Reference proteome</keyword>
<reference evidence="2 3" key="1">
    <citation type="submission" date="2018-06" db="EMBL/GenBank/DDBJ databases">
        <title>Comparative genomics reveals the genomic features of Rhizophagus irregularis, R. cerebriforme, R. diaphanum and Gigaspora rosea, and their symbiotic lifestyle signature.</title>
        <authorList>
            <person name="Morin E."/>
            <person name="San Clemente H."/>
            <person name="Chen E.C.H."/>
            <person name="De La Providencia I."/>
            <person name="Hainaut M."/>
            <person name="Kuo A."/>
            <person name="Kohler A."/>
            <person name="Murat C."/>
            <person name="Tang N."/>
            <person name="Roy S."/>
            <person name="Loubradou J."/>
            <person name="Henrissat B."/>
            <person name="Grigoriev I.V."/>
            <person name="Corradi N."/>
            <person name="Roux C."/>
            <person name="Martin F.M."/>
        </authorList>
    </citation>
    <scope>NUCLEOTIDE SEQUENCE [LARGE SCALE GENOMIC DNA]</scope>
    <source>
        <strain evidence="2 3">DAOM 227022</strain>
    </source>
</reference>
<name>A0A397TAW9_9GLOM</name>
<evidence type="ECO:0000313" key="2">
    <source>
        <dbReference type="EMBL" id="RIA93407.1"/>
    </source>
</evidence>
<accession>A0A397TAW9</accession>
<dbReference type="AlphaFoldDB" id="A0A397TAW9"/>
<sequence>MLNLIVFILILISWVIIFNIAFFQTTFSKVIPEKILSYQKKQTVYPEWNSLLEIQIIECFGVPEDNVSQVSQINVFGM</sequence>
<dbReference type="EMBL" id="QKYT01000104">
    <property type="protein sequence ID" value="RIA93407.1"/>
    <property type="molecule type" value="Genomic_DNA"/>
</dbReference>
<keyword evidence="1" id="KW-0812">Transmembrane</keyword>
<feature type="non-terminal residue" evidence="2">
    <location>
        <position position="78"/>
    </location>
</feature>
<gene>
    <name evidence="2" type="ORF">C1645_762444</name>
</gene>
<evidence type="ECO:0000313" key="3">
    <source>
        <dbReference type="Proteomes" id="UP000265703"/>
    </source>
</evidence>